<keyword evidence="1" id="KW-1133">Transmembrane helix</keyword>
<feature type="transmembrane region" description="Helical" evidence="1">
    <location>
        <begin position="81"/>
        <end position="101"/>
    </location>
</feature>
<protein>
    <submittedName>
        <fullName evidence="2">Uncharacterized protein</fullName>
    </submittedName>
</protein>
<evidence type="ECO:0000256" key="1">
    <source>
        <dbReference type="SAM" id="Phobius"/>
    </source>
</evidence>
<dbReference type="RefSeq" id="WP_096882290.1">
    <property type="nucleotide sequence ID" value="NZ_CP023482.1"/>
</dbReference>
<gene>
    <name evidence="2" type="ORF">COP05_00105</name>
</gene>
<keyword evidence="1" id="KW-0472">Membrane</keyword>
<evidence type="ECO:0000313" key="2">
    <source>
        <dbReference type="EMBL" id="ATH95681.1"/>
    </source>
</evidence>
<proteinExistence type="predicted"/>
<sequence length="127" mass="14730">MKILLWTLIFVVTTAIFAFYMFHVRYQENAEWYDDYREIPNLWILPYCTPVFSVGALLILHEELGAPGGAFVAEPLRILGIITVFMIPIGILGGVGVPLPWPFAPRWVVERRKKDREKRRKRKASRA</sequence>
<dbReference type="Proteomes" id="UP000815698">
    <property type="component" value="Chromosome"/>
</dbReference>
<keyword evidence="1" id="KW-0812">Transmembrane</keyword>
<accession>A0ABN5DLD3</accession>
<feature type="transmembrane region" description="Helical" evidence="1">
    <location>
        <begin position="42"/>
        <end position="60"/>
    </location>
</feature>
<dbReference type="EMBL" id="CP023482">
    <property type="protein sequence ID" value="ATH95681.1"/>
    <property type="molecule type" value="Genomic_DNA"/>
</dbReference>
<reference evidence="2 3" key="1">
    <citation type="journal article" date="2016" name="Int. J. Syst. Evol. Microbiol.">
        <title>Dermabacter jinjuensis sp. nov., a novel species of the genus Dermabacter isolated from a clinical specimen.</title>
        <authorList>
            <person name="Park Y.K."/>
            <person name="Lee K.M."/>
            <person name="Lee W.K."/>
            <person name="Cho M.J."/>
            <person name="Lee H.S."/>
            <person name="Cho Y.G."/>
            <person name="Lee Y.C."/>
            <person name="Lee W.K."/>
            <person name="Seong W.K."/>
            <person name="Hwang K.J."/>
        </authorList>
    </citation>
    <scope>NUCLEOTIDE SEQUENCE [LARGE SCALE GENOMIC DNA]</scope>
    <source>
        <strain evidence="2 3">32T</strain>
    </source>
</reference>
<name>A0ABN5DLD3_9MICO</name>
<keyword evidence="3" id="KW-1185">Reference proteome</keyword>
<organism evidence="2 3">
    <name type="scientific">Dermabacter jinjuensis</name>
    <dbReference type="NCBI Taxonomy" id="1667168"/>
    <lineage>
        <taxon>Bacteria</taxon>
        <taxon>Bacillati</taxon>
        <taxon>Actinomycetota</taxon>
        <taxon>Actinomycetes</taxon>
        <taxon>Micrococcales</taxon>
        <taxon>Dermabacteraceae</taxon>
        <taxon>Dermabacter</taxon>
    </lineage>
</organism>
<evidence type="ECO:0000313" key="3">
    <source>
        <dbReference type="Proteomes" id="UP000815698"/>
    </source>
</evidence>